<comment type="similarity">
    <text evidence="1">Belongs to the P-Pant transferase superfamily. Gsp/Sfp/HetI/AcpT family.</text>
</comment>
<evidence type="ECO:0000256" key="1">
    <source>
        <dbReference type="ARBA" id="ARBA00010990"/>
    </source>
</evidence>
<keyword evidence="6" id="KW-1185">Reference proteome</keyword>
<sequence>MKIEEYEIRNTKDFLTLENLKAKLSNNDLILIKAYTDKLLEEKLLPYLTKEEIIKSEDYKSEIAKINYLASRTILNLVLKCLLEKEIDDLIVKRDKNNKPYVESTLGLKFNISHTEGLVLLAFFKREVGVDVEKINYKFEFKDILENCFTKDEIINIDNNIISFHRYWTAKEAYLKCDGIGLVRNLKEIEIISFGNEFIEINDSKRNTISRLKSLNYDDKYFGAICLEEN</sequence>
<dbReference type="Pfam" id="PF01648">
    <property type="entry name" value="ACPS"/>
    <property type="match status" value="1"/>
</dbReference>
<evidence type="ECO:0000313" key="6">
    <source>
        <dbReference type="Proteomes" id="UP000070383"/>
    </source>
</evidence>
<dbReference type="InterPro" id="IPR008278">
    <property type="entry name" value="4-PPantetheinyl_Trfase_dom"/>
</dbReference>
<reference evidence="6" key="1">
    <citation type="submission" date="2016-01" db="EMBL/GenBank/DDBJ databases">
        <authorList>
            <person name="Mitreva M."/>
            <person name="Pepin K.H."/>
            <person name="Mihindukulasuriya K.A."/>
            <person name="Fulton R."/>
            <person name="Fronick C."/>
            <person name="O'Laughlin M."/>
            <person name="Miner T."/>
            <person name="Herter B."/>
            <person name="Rosa B.A."/>
            <person name="Cordes M."/>
            <person name="Tomlinson C."/>
            <person name="Wollam A."/>
            <person name="Palsikar V.B."/>
            <person name="Mardis E.R."/>
            <person name="Wilson R.K."/>
        </authorList>
    </citation>
    <scope>NUCLEOTIDE SEQUENCE [LARGE SCALE GENOMIC DNA]</scope>
    <source>
        <strain evidence="6">MJR8151</strain>
    </source>
</reference>
<dbReference type="GO" id="GO:0000287">
    <property type="term" value="F:magnesium ion binding"/>
    <property type="evidence" value="ECO:0007669"/>
    <property type="project" value="InterPro"/>
</dbReference>
<proteinExistence type="inferred from homology"/>
<dbReference type="PANTHER" id="PTHR12215:SF10">
    <property type="entry name" value="L-AMINOADIPATE-SEMIALDEHYDE DEHYDROGENASE-PHOSPHOPANTETHEINYL TRANSFERASE"/>
    <property type="match status" value="1"/>
</dbReference>
<dbReference type="STRING" id="33036.HMPREF3200_01602"/>
<dbReference type="SUPFAM" id="SSF56214">
    <property type="entry name" value="4'-phosphopantetheinyl transferase"/>
    <property type="match status" value="2"/>
</dbReference>
<name>A0A133KB55_9FIRM</name>
<dbReference type="OrthoDB" id="9808281at2"/>
<dbReference type="InterPro" id="IPR037143">
    <property type="entry name" value="4-PPantetheinyl_Trfase_dom_sf"/>
</dbReference>
<dbReference type="Gene3D" id="3.90.470.20">
    <property type="entry name" value="4'-phosphopantetheinyl transferase domain"/>
    <property type="match status" value="2"/>
</dbReference>
<dbReference type="GO" id="GO:0008897">
    <property type="term" value="F:holo-[acyl-carrier-protein] synthase activity"/>
    <property type="evidence" value="ECO:0007669"/>
    <property type="project" value="InterPro"/>
</dbReference>
<dbReference type="RefSeq" id="WP_060929769.1">
    <property type="nucleotide sequence ID" value="NZ_KQ955288.1"/>
</dbReference>
<keyword evidence="2 5" id="KW-0808">Transferase</keyword>
<dbReference type="PATRIC" id="fig|33036.3.peg.1586"/>
<feature type="domain" description="4'-phosphopantetheinyl transferase" evidence="3">
    <location>
        <begin position="128"/>
        <end position="213"/>
    </location>
</feature>
<comment type="caution">
    <text evidence="5">The sequence shown here is derived from an EMBL/GenBank/DDBJ whole genome shotgun (WGS) entry which is preliminary data.</text>
</comment>
<dbReference type="Pfam" id="PF22624">
    <property type="entry name" value="AASDHPPT_N"/>
    <property type="match status" value="1"/>
</dbReference>
<dbReference type="InterPro" id="IPR050559">
    <property type="entry name" value="P-Pant_transferase_sf"/>
</dbReference>
<feature type="domain" description="4'-phosphopantetheinyl transferase N-terminal" evidence="4">
    <location>
        <begin position="66"/>
        <end position="122"/>
    </location>
</feature>
<dbReference type="GO" id="GO:0019878">
    <property type="term" value="P:lysine biosynthetic process via aminoadipic acid"/>
    <property type="evidence" value="ECO:0007669"/>
    <property type="project" value="TreeGrafter"/>
</dbReference>
<gene>
    <name evidence="5" type="ORF">HMPREF3200_01602</name>
</gene>
<evidence type="ECO:0000256" key="2">
    <source>
        <dbReference type="ARBA" id="ARBA00022679"/>
    </source>
</evidence>
<dbReference type="EMBL" id="LRPM01000069">
    <property type="protein sequence ID" value="KWZ76801.1"/>
    <property type="molecule type" value="Genomic_DNA"/>
</dbReference>
<dbReference type="PANTHER" id="PTHR12215">
    <property type="entry name" value="PHOSPHOPANTETHEINE TRANSFERASE"/>
    <property type="match status" value="1"/>
</dbReference>
<organism evidence="5 6">
    <name type="scientific">Anaerococcus tetradius</name>
    <dbReference type="NCBI Taxonomy" id="33036"/>
    <lineage>
        <taxon>Bacteria</taxon>
        <taxon>Bacillati</taxon>
        <taxon>Bacillota</taxon>
        <taxon>Tissierellia</taxon>
        <taxon>Tissierellales</taxon>
        <taxon>Peptoniphilaceae</taxon>
        <taxon>Anaerococcus</taxon>
    </lineage>
</organism>
<dbReference type="InterPro" id="IPR055066">
    <property type="entry name" value="AASDHPPT_N"/>
</dbReference>
<dbReference type="Proteomes" id="UP000070383">
    <property type="component" value="Unassembled WGS sequence"/>
</dbReference>
<evidence type="ECO:0000259" key="4">
    <source>
        <dbReference type="Pfam" id="PF22624"/>
    </source>
</evidence>
<accession>A0A133KB55</accession>
<evidence type="ECO:0000259" key="3">
    <source>
        <dbReference type="Pfam" id="PF01648"/>
    </source>
</evidence>
<dbReference type="AlphaFoldDB" id="A0A133KB55"/>
<evidence type="ECO:0000313" key="5">
    <source>
        <dbReference type="EMBL" id="KWZ76801.1"/>
    </source>
</evidence>
<dbReference type="GO" id="GO:0005829">
    <property type="term" value="C:cytosol"/>
    <property type="evidence" value="ECO:0007669"/>
    <property type="project" value="TreeGrafter"/>
</dbReference>
<protein>
    <submittedName>
        <fullName evidence="5">4'-phosphopantetheinyl transferase family protein</fullName>
    </submittedName>
</protein>